<feature type="transmembrane region" description="Helical" evidence="8">
    <location>
        <begin position="162"/>
        <end position="179"/>
    </location>
</feature>
<evidence type="ECO:0000256" key="6">
    <source>
        <dbReference type="ARBA" id="ARBA00022989"/>
    </source>
</evidence>
<dbReference type="PANTHER" id="PTHR34979:SF1">
    <property type="entry name" value="INNER MEMBRANE PROTEIN YGAZ"/>
    <property type="match status" value="1"/>
</dbReference>
<feature type="transmembrane region" description="Helical" evidence="8">
    <location>
        <begin position="69"/>
        <end position="91"/>
    </location>
</feature>
<dbReference type="PANTHER" id="PTHR34979">
    <property type="entry name" value="INNER MEMBRANE PROTEIN YGAZ"/>
    <property type="match status" value="1"/>
</dbReference>
<keyword evidence="3" id="KW-0813">Transport</keyword>
<dbReference type="GO" id="GO:0005886">
    <property type="term" value="C:plasma membrane"/>
    <property type="evidence" value="ECO:0007669"/>
    <property type="project" value="UniProtKB-SubCell"/>
</dbReference>
<evidence type="ECO:0000313" key="10">
    <source>
        <dbReference type="Proteomes" id="UP000663929"/>
    </source>
</evidence>
<keyword evidence="10" id="KW-1185">Reference proteome</keyword>
<keyword evidence="4" id="KW-1003">Cell membrane</keyword>
<dbReference type="InterPro" id="IPR011606">
    <property type="entry name" value="Brnchd-chn_aa_trnsp_permease"/>
</dbReference>
<evidence type="ECO:0000256" key="1">
    <source>
        <dbReference type="ARBA" id="ARBA00004651"/>
    </source>
</evidence>
<evidence type="ECO:0000256" key="4">
    <source>
        <dbReference type="ARBA" id="ARBA00022475"/>
    </source>
</evidence>
<evidence type="ECO:0000313" key="9">
    <source>
        <dbReference type="EMBL" id="QTD51961.1"/>
    </source>
</evidence>
<evidence type="ECO:0000256" key="3">
    <source>
        <dbReference type="ARBA" id="ARBA00022448"/>
    </source>
</evidence>
<protein>
    <submittedName>
        <fullName evidence="9">AzlC family ABC transporter permease</fullName>
    </submittedName>
</protein>
<evidence type="ECO:0000256" key="8">
    <source>
        <dbReference type="SAM" id="Phobius"/>
    </source>
</evidence>
<evidence type="ECO:0000256" key="7">
    <source>
        <dbReference type="ARBA" id="ARBA00023136"/>
    </source>
</evidence>
<sequence>MSQRVLFVAGAKATAPLLLGILPFAVIAGATAVAADLPLLAAHALSFVIFAGASQLATIELLDRGTPIAIVVLTALLINLRMLMYSASIAPHFKNLSSKWKTLIAYLLTDQAFALSIARYEQEISEVGKRWFYLGAAFSLWFFWQLGTAAGIYMGAALPPELSFEFAIPLTFMALLFPLIRNRPSWIAAATAAVVAVLGHGLPFNLGFIAAALSGSVAALLAEGWSHAH</sequence>
<organism evidence="9 10">
    <name type="scientific">Sulfidibacter corallicola</name>
    <dbReference type="NCBI Taxonomy" id="2818388"/>
    <lineage>
        <taxon>Bacteria</taxon>
        <taxon>Pseudomonadati</taxon>
        <taxon>Acidobacteriota</taxon>
        <taxon>Holophagae</taxon>
        <taxon>Acanthopleuribacterales</taxon>
        <taxon>Acanthopleuribacteraceae</taxon>
        <taxon>Sulfidibacter</taxon>
    </lineage>
</organism>
<reference evidence="9" key="1">
    <citation type="submission" date="2021-03" db="EMBL/GenBank/DDBJ databases">
        <title>Acanthopleuribacteraceae sp. M133.</title>
        <authorList>
            <person name="Wang G."/>
        </authorList>
    </citation>
    <scope>NUCLEOTIDE SEQUENCE</scope>
    <source>
        <strain evidence="9">M133</strain>
    </source>
</reference>
<dbReference type="Pfam" id="PF03591">
    <property type="entry name" value="AzlC"/>
    <property type="match status" value="1"/>
</dbReference>
<evidence type="ECO:0000256" key="2">
    <source>
        <dbReference type="ARBA" id="ARBA00010735"/>
    </source>
</evidence>
<gene>
    <name evidence="9" type="ORF">J3U87_05765</name>
</gene>
<dbReference type="GO" id="GO:1903785">
    <property type="term" value="P:L-valine transmembrane transport"/>
    <property type="evidence" value="ECO:0007669"/>
    <property type="project" value="TreeGrafter"/>
</dbReference>
<feature type="transmembrane region" description="Helical" evidence="8">
    <location>
        <begin position="103"/>
        <end position="120"/>
    </location>
</feature>
<keyword evidence="6 8" id="KW-1133">Transmembrane helix</keyword>
<comment type="subcellular location">
    <subcellularLocation>
        <location evidence="1">Cell membrane</location>
        <topology evidence="1">Multi-pass membrane protein</topology>
    </subcellularLocation>
</comment>
<dbReference type="Proteomes" id="UP000663929">
    <property type="component" value="Chromosome"/>
</dbReference>
<proteinExistence type="inferred from homology"/>
<evidence type="ECO:0000256" key="5">
    <source>
        <dbReference type="ARBA" id="ARBA00022692"/>
    </source>
</evidence>
<comment type="similarity">
    <text evidence="2">Belongs to the AzlC family.</text>
</comment>
<accession>A0A8A4TSG1</accession>
<dbReference type="AlphaFoldDB" id="A0A8A4TSG1"/>
<dbReference type="KEGG" id="scor:J3U87_05765"/>
<keyword evidence="7 8" id="KW-0472">Membrane</keyword>
<dbReference type="EMBL" id="CP071793">
    <property type="protein sequence ID" value="QTD51961.1"/>
    <property type="molecule type" value="Genomic_DNA"/>
</dbReference>
<keyword evidence="5 8" id="KW-0812">Transmembrane</keyword>
<name>A0A8A4TSG1_SULCO</name>
<feature type="transmembrane region" description="Helical" evidence="8">
    <location>
        <begin position="44"/>
        <end position="62"/>
    </location>
</feature>
<feature type="transmembrane region" description="Helical" evidence="8">
    <location>
        <begin position="132"/>
        <end position="156"/>
    </location>
</feature>
<dbReference type="RefSeq" id="WP_237382073.1">
    <property type="nucleotide sequence ID" value="NZ_CP071793.1"/>
</dbReference>